<reference evidence="5" key="1">
    <citation type="submission" date="2022-03" db="EMBL/GenBank/DDBJ databases">
        <title>A functionally conserved STORR gene fusion in Papaver species that diverged 16.8 million years ago.</title>
        <authorList>
            <person name="Catania T."/>
        </authorList>
    </citation>
    <scope>NUCLEOTIDE SEQUENCE</scope>
    <source>
        <strain evidence="5">S-191538</strain>
    </source>
</reference>
<proteinExistence type="predicted"/>
<comment type="caution">
    <text evidence="5">The sequence shown here is derived from an EMBL/GenBank/DDBJ whole genome shotgun (WGS) entry which is preliminary data.</text>
</comment>
<dbReference type="Pfam" id="PF02751">
    <property type="entry name" value="TFIIA_gamma_C"/>
    <property type="match status" value="1"/>
</dbReference>
<evidence type="ECO:0000256" key="2">
    <source>
        <dbReference type="ARBA" id="ARBA00023163"/>
    </source>
</evidence>
<keyword evidence="2" id="KW-0804">Transcription</keyword>
<dbReference type="CDD" id="cd10014">
    <property type="entry name" value="TFIIA_gamma_C"/>
    <property type="match status" value="1"/>
</dbReference>
<evidence type="ECO:0000256" key="3">
    <source>
        <dbReference type="ARBA" id="ARBA00023242"/>
    </source>
</evidence>
<organism evidence="5 6">
    <name type="scientific">Papaver nudicaule</name>
    <name type="common">Iceland poppy</name>
    <dbReference type="NCBI Taxonomy" id="74823"/>
    <lineage>
        <taxon>Eukaryota</taxon>
        <taxon>Viridiplantae</taxon>
        <taxon>Streptophyta</taxon>
        <taxon>Embryophyta</taxon>
        <taxon>Tracheophyta</taxon>
        <taxon>Spermatophyta</taxon>
        <taxon>Magnoliopsida</taxon>
        <taxon>Ranunculales</taxon>
        <taxon>Papaveraceae</taxon>
        <taxon>Papaveroideae</taxon>
        <taxon>Papaver</taxon>
    </lineage>
</organism>
<keyword evidence="3" id="KW-0539">Nucleus</keyword>
<dbReference type="InterPro" id="IPR003194">
    <property type="entry name" value="TFIIA_gsu"/>
</dbReference>
<comment type="subcellular location">
    <subcellularLocation>
        <location evidence="1">Nucleus</location>
    </subcellularLocation>
</comment>
<protein>
    <recommendedName>
        <fullName evidence="4">Transcription initiation factor IIA gamma subunit C-terminal domain-containing protein</fullName>
    </recommendedName>
</protein>
<evidence type="ECO:0000256" key="1">
    <source>
        <dbReference type="ARBA" id="ARBA00004123"/>
    </source>
</evidence>
<dbReference type="PANTHER" id="PTHR10966">
    <property type="entry name" value="TRANSCRIPTION INITIATION FACTOR IIA SUBUNIT 2"/>
    <property type="match status" value="1"/>
</dbReference>
<name>A0AA41RUS3_PAPNU</name>
<dbReference type="InterPro" id="IPR015871">
    <property type="entry name" value="TFIIA_gsu_C"/>
</dbReference>
<dbReference type="AlphaFoldDB" id="A0AA41RUS3"/>
<keyword evidence="6" id="KW-1185">Reference proteome</keyword>
<dbReference type="InterPro" id="IPR009088">
    <property type="entry name" value="TFIIA_b-brl"/>
</dbReference>
<evidence type="ECO:0000313" key="5">
    <source>
        <dbReference type="EMBL" id="MCL7024719.1"/>
    </source>
</evidence>
<dbReference type="Gene3D" id="2.30.18.10">
    <property type="entry name" value="Transcription factor IIA (TFIIA), beta-barrel domain"/>
    <property type="match status" value="1"/>
</dbReference>
<feature type="domain" description="Transcription initiation factor IIA gamma subunit C-terminal" evidence="4">
    <location>
        <begin position="50"/>
        <end position="90"/>
    </location>
</feature>
<gene>
    <name evidence="5" type="ORF">MKW94_005242</name>
</gene>
<dbReference type="GO" id="GO:0006367">
    <property type="term" value="P:transcription initiation at RNA polymerase II promoter"/>
    <property type="evidence" value="ECO:0007669"/>
    <property type="project" value="InterPro"/>
</dbReference>
<dbReference type="SUPFAM" id="SSF50784">
    <property type="entry name" value="Transcription factor IIA (TFIIA), beta-barrel domain"/>
    <property type="match status" value="1"/>
</dbReference>
<evidence type="ECO:0000313" key="6">
    <source>
        <dbReference type="Proteomes" id="UP001177140"/>
    </source>
</evidence>
<dbReference type="GO" id="GO:0005672">
    <property type="term" value="C:transcription factor TFIIA complex"/>
    <property type="evidence" value="ECO:0007669"/>
    <property type="project" value="InterPro"/>
</dbReference>
<accession>A0AA41RUS3</accession>
<dbReference type="EMBL" id="JAJJMA010037536">
    <property type="protein sequence ID" value="MCL7024719.1"/>
    <property type="molecule type" value="Genomic_DNA"/>
</dbReference>
<evidence type="ECO:0000259" key="4">
    <source>
        <dbReference type="Pfam" id="PF02751"/>
    </source>
</evidence>
<dbReference type="Proteomes" id="UP001177140">
    <property type="component" value="Unassembled WGS sequence"/>
</dbReference>
<sequence>MVSNGTLCMELGNQVLMEFDITQSVTEALRTQVKAKPQSRLGFCFLVINGHLCSYNKNSDVWLLTLKHVLFNNEEHQENAGKVKIVACNSKLLTQ</sequence>